<comment type="catalytic activity">
    <reaction evidence="1">
        <text>ATP + protein L-histidine = ADP + protein N-phospho-L-histidine.</text>
        <dbReference type="EC" id="2.7.13.3"/>
    </reaction>
</comment>
<dbReference type="Gene3D" id="3.30.565.10">
    <property type="entry name" value="Histidine kinase-like ATPase, C-terminal domain"/>
    <property type="match status" value="1"/>
</dbReference>
<evidence type="ECO:0000256" key="3">
    <source>
        <dbReference type="ARBA" id="ARBA00012438"/>
    </source>
</evidence>
<protein>
    <recommendedName>
        <fullName evidence="3">histidine kinase</fullName>
        <ecNumber evidence="3">2.7.13.3</ecNumber>
    </recommendedName>
</protein>
<evidence type="ECO:0000313" key="14">
    <source>
        <dbReference type="EMBL" id="SEJ28253.1"/>
    </source>
</evidence>
<dbReference type="InterPro" id="IPR050428">
    <property type="entry name" value="TCS_sensor_his_kinase"/>
</dbReference>
<sequence length="458" mass="49360">MTRPVVQGSIRRRLLVLLLCASAVLAVLVYFLVQSVARQVAQQSQDNILTASALSVIDSARIVDGSVMVDLPYAALSMLDSITDERVFYAVRLGDELLTGYAELPRPPRVGARGTAQLSAEFLGEAVRIAAVTRPFATDLGRNVLEVSVAQTLSGQRQTLAWTSRLSLAVGAGFFALTVVLALLIARATIQPLDRLTASVSRRGPTDLRPVNAPVPQEMARLVTSLNGFMARLEASLNRSEDFIAEAAHRVRTPLAVVRTKAEIIQRQIHKPENRKAMAEMIEAIDESSRTAGQLLDHAMVSFRLDSLPRDRVDLRALMRDAVERIRPVAEIADIGLDIPHADPATISGDAILLQSAVRNLLDNAVKYSPADTRIEISLRRDARAVRLEVRDEGPGFPPGTSAALTERFARGSNAKGVIGSGLGLTIVQDVVTAHGGRLHLDNQHGGGACASLLFPLP</sequence>
<keyword evidence="6 11" id="KW-0812">Transmembrane</keyword>
<evidence type="ECO:0000256" key="9">
    <source>
        <dbReference type="ARBA" id="ARBA00023012"/>
    </source>
</evidence>
<dbReference type="Gene3D" id="6.10.340.10">
    <property type="match status" value="1"/>
</dbReference>
<dbReference type="AlphaFoldDB" id="A0A975W989"/>
<keyword evidence="9" id="KW-0902">Two-component regulatory system</keyword>
<dbReference type="InterPro" id="IPR036890">
    <property type="entry name" value="HATPase_C_sf"/>
</dbReference>
<dbReference type="Proteomes" id="UP000182932">
    <property type="component" value="Unassembled WGS sequence"/>
</dbReference>
<organism evidence="14 15">
    <name type="scientific">Marinovum algicola</name>
    <dbReference type="NCBI Taxonomy" id="42444"/>
    <lineage>
        <taxon>Bacteria</taxon>
        <taxon>Pseudomonadati</taxon>
        <taxon>Pseudomonadota</taxon>
        <taxon>Alphaproteobacteria</taxon>
        <taxon>Rhodobacterales</taxon>
        <taxon>Roseobacteraceae</taxon>
        <taxon>Marinovum</taxon>
    </lineage>
</organism>
<dbReference type="SUPFAM" id="SSF47384">
    <property type="entry name" value="Homodimeric domain of signal transducing histidine kinase"/>
    <property type="match status" value="1"/>
</dbReference>
<dbReference type="Pfam" id="PF08521">
    <property type="entry name" value="2CSK_N"/>
    <property type="match status" value="1"/>
</dbReference>
<evidence type="ECO:0000259" key="12">
    <source>
        <dbReference type="PROSITE" id="PS50109"/>
    </source>
</evidence>
<evidence type="ECO:0000256" key="1">
    <source>
        <dbReference type="ARBA" id="ARBA00000085"/>
    </source>
</evidence>
<dbReference type="EC" id="2.7.13.3" evidence="3"/>
<dbReference type="SMART" id="SM00388">
    <property type="entry name" value="HisKA"/>
    <property type="match status" value="1"/>
</dbReference>
<evidence type="ECO:0000259" key="13">
    <source>
        <dbReference type="PROSITE" id="PS50885"/>
    </source>
</evidence>
<gene>
    <name evidence="14" type="ORF">SAMN04487940_104276</name>
</gene>
<dbReference type="EMBL" id="FNYY01000004">
    <property type="protein sequence ID" value="SEJ28253.1"/>
    <property type="molecule type" value="Genomic_DNA"/>
</dbReference>
<dbReference type="CDD" id="cd00082">
    <property type="entry name" value="HisKA"/>
    <property type="match status" value="1"/>
</dbReference>
<reference evidence="14 15" key="1">
    <citation type="submission" date="2016-10" db="EMBL/GenBank/DDBJ databases">
        <authorList>
            <person name="Varghese N."/>
            <person name="Submissions S."/>
        </authorList>
    </citation>
    <scope>NUCLEOTIDE SEQUENCE [LARGE SCALE GENOMIC DNA]</scope>
    <source>
        <strain evidence="14 15">FF3</strain>
    </source>
</reference>
<feature type="transmembrane region" description="Helical" evidence="11">
    <location>
        <begin position="166"/>
        <end position="186"/>
    </location>
</feature>
<proteinExistence type="predicted"/>
<dbReference type="InterPro" id="IPR003661">
    <property type="entry name" value="HisK_dim/P_dom"/>
</dbReference>
<dbReference type="SUPFAM" id="SSF55874">
    <property type="entry name" value="ATPase domain of HSP90 chaperone/DNA topoisomerase II/histidine kinase"/>
    <property type="match status" value="1"/>
</dbReference>
<keyword evidence="15" id="KW-1185">Reference proteome</keyword>
<dbReference type="RefSeq" id="WP_048533359.1">
    <property type="nucleotide sequence ID" value="NZ_CATLQZ010000002.1"/>
</dbReference>
<dbReference type="PRINTS" id="PR00344">
    <property type="entry name" value="BCTRLSENSOR"/>
</dbReference>
<evidence type="ECO:0000256" key="4">
    <source>
        <dbReference type="ARBA" id="ARBA00022553"/>
    </source>
</evidence>
<dbReference type="InterPro" id="IPR003660">
    <property type="entry name" value="HAMP_dom"/>
</dbReference>
<feature type="domain" description="Histidine kinase" evidence="12">
    <location>
        <begin position="246"/>
        <end position="458"/>
    </location>
</feature>
<keyword evidence="5" id="KW-0808">Transferase</keyword>
<evidence type="ECO:0000256" key="10">
    <source>
        <dbReference type="ARBA" id="ARBA00023136"/>
    </source>
</evidence>
<dbReference type="PANTHER" id="PTHR45436">
    <property type="entry name" value="SENSOR HISTIDINE KINASE YKOH"/>
    <property type="match status" value="1"/>
</dbReference>
<dbReference type="InterPro" id="IPR013727">
    <property type="entry name" value="2CSK_N"/>
</dbReference>
<feature type="domain" description="HAMP" evidence="13">
    <location>
        <begin position="187"/>
        <end position="238"/>
    </location>
</feature>
<dbReference type="PROSITE" id="PS50109">
    <property type="entry name" value="HIS_KIN"/>
    <property type="match status" value="1"/>
</dbReference>
<keyword evidence="10 11" id="KW-0472">Membrane</keyword>
<dbReference type="GeneID" id="80817961"/>
<evidence type="ECO:0000256" key="8">
    <source>
        <dbReference type="ARBA" id="ARBA00022989"/>
    </source>
</evidence>
<evidence type="ECO:0000256" key="5">
    <source>
        <dbReference type="ARBA" id="ARBA00022679"/>
    </source>
</evidence>
<comment type="subcellular location">
    <subcellularLocation>
        <location evidence="2">Membrane</location>
    </subcellularLocation>
</comment>
<dbReference type="Pfam" id="PF02518">
    <property type="entry name" value="HATPase_c"/>
    <property type="match status" value="1"/>
</dbReference>
<dbReference type="InterPro" id="IPR036097">
    <property type="entry name" value="HisK_dim/P_sf"/>
</dbReference>
<dbReference type="CDD" id="cd00075">
    <property type="entry name" value="HATPase"/>
    <property type="match status" value="1"/>
</dbReference>
<keyword evidence="7 14" id="KW-0418">Kinase</keyword>
<dbReference type="Gene3D" id="1.10.287.130">
    <property type="match status" value="1"/>
</dbReference>
<evidence type="ECO:0000256" key="7">
    <source>
        <dbReference type="ARBA" id="ARBA00022777"/>
    </source>
</evidence>
<evidence type="ECO:0000256" key="6">
    <source>
        <dbReference type="ARBA" id="ARBA00022692"/>
    </source>
</evidence>
<dbReference type="PROSITE" id="PS50885">
    <property type="entry name" value="HAMP"/>
    <property type="match status" value="1"/>
</dbReference>
<dbReference type="GO" id="GO:0005886">
    <property type="term" value="C:plasma membrane"/>
    <property type="evidence" value="ECO:0007669"/>
    <property type="project" value="TreeGrafter"/>
</dbReference>
<dbReference type="GO" id="GO:0000155">
    <property type="term" value="F:phosphorelay sensor kinase activity"/>
    <property type="evidence" value="ECO:0007669"/>
    <property type="project" value="InterPro"/>
</dbReference>
<comment type="caution">
    <text evidence="14">The sequence shown here is derived from an EMBL/GenBank/DDBJ whole genome shotgun (WGS) entry which is preliminary data.</text>
</comment>
<dbReference type="PANTHER" id="PTHR45436:SF1">
    <property type="entry name" value="SENSOR PROTEIN QSEC"/>
    <property type="match status" value="1"/>
</dbReference>
<evidence type="ECO:0000256" key="11">
    <source>
        <dbReference type="SAM" id="Phobius"/>
    </source>
</evidence>
<dbReference type="InterPro" id="IPR003594">
    <property type="entry name" value="HATPase_dom"/>
</dbReference>
<dbReference type="SMART" id="SM00387">
    <property type="entry name" value="HATPase_c"/>
    <property type="match status" value="1"/>
</dbReference>
<keyword evidence="8 11" id="KW-1133">Transmembrane helix</keyword>
<evidence type="ECO:0000313" key="15">
    <source>
        <dbReference type="Proteomes" id="UP000182932"/>
    </source>
</evidence>
<accession>A0A975W989</accession>
<keyword evidence="4" id="KW-0597">Phosphoprotein</keyword>
<dbReference type="InterPro" id="IPR004358">
    <property type="entry name" value="Sig_transdc_His_kin-like_C"/>
</dbReference>
<evidence type="ECO:0000256" key="2">
    <source>
        <dbReference type="ARBA" id="ARBA00004370"/>
    </source>
</evidence>
<name>A0A975W989_9RHOB</name>
<dbReference type="Pfam" id="PF00512">
    <property type="entry name" value="HisKA"/>
    <property type="match status" value="1"/>
</dbReference>
<dbReference type="InterPro" id="IPR005467">
    <property type="entry name" value="His_kinase_dom"/>
</dbReference>